<organism evidence="1 2">
    <name type="scientific">Mycena chlorophos</name>
    <name type="common">Agaric fungus</name>
    <name type="synonym">Agaricus chlorophos</name>
    <dbReference type="NCBI Taxonomy" id="658473"/>
    <lineage>
        <taxon>Eukaryota</taxon>
        <taxon>Fungi</taxon>
        <taxon>Dikarya</taxon>
        <taxon>Basidiomycota</taxon>
        <taxon>Agaricomycotina</taxon>
        <taxon>Agaricomycetes</taxon>
        <taxon>Agaricomycetidae</taxon>
        <taxon>Agaricales</taxon>
        <taxon>Marasmiineae</taxon>
        <taxon>Mycenaceae</taxon>
        <taxon>Mycena</taxon>
    </lineage>
</organism>
<evidence type="ECO:0000313" key="1">
    <source>
        <dbReference type="EMBL" id="GAT55426.1"/>
    </source>
</evidence>
<gene>
    <name evidence="1" type="ORF">MCHLO_12201</name>
</gene>
<protein>
    <submittedName>
        <fullName evidence="1">Uncharacterized protein</fullName>
    </submittedName>
</protein>
<keyword evidence="2" id="KW-1185">Reference proteome</keyword>
<dbReference type="Proteomes" id="UP000815677">
    <property type="component" value="Unassembled WGS sequence"/>
</dbReference>
<dbReference type="EMBL" id="DF849016">
    <property type="protein sequence ID" value="GAT55426.1"/>
    <property type="molecule type" value="Genomic_DNA"/>
</dbReference>
<name>A0ABQ0LWH3_MYCCL</name>
<accession>A0ABQ0LWH3</accession>
<proteinExistence type="predicted"/>
<evidence type="ECO:0000313" key="2">
    <source>
        <dbReference type="Proteomes" id="UP000815677"/>
    </source>
</evidence>
<reference evidence="1" key="1">
    <citation type="submission" date="2014-09" db="EMBL/GenBank/DDBJ databases">
        <title>Genome sequence of the luminous mushroom Mycena chlorophos for searching fungal bioluminescence genes.</title>
        <authorList>
            <person name="Tanaka Y."/>
            <person name="Kasuga D."/>
            <person name="Oba Y."/>
            <person name="Hase S."/>
            <person name="Sato K."/>
            <person name="Oba Y."/>
            <person name="Sakakibara Y."/>
        </authorList>
    </citation>
    <scope>NUCLEOTIDE SEQUENCE</scope>
</reference>
<sequence length="355" mass="38822">MPNYPSVGAPLVLAVVLVDGSSFGYVVDLSLKNDGLPSSHALGETSRCRNLKPTPRLRTSTEYISIVSSRQTNHRDGTAARGYSEGRIESISGSRSEVPRVAHLDSPVRRCNGSAVPPCLRLRAPVLLVRARYLQALKEMRMRIYSISATGRLRACAPLARGGGTRHVTGTSFPPAKGNRTIGCIHIDTNEENVACAARIPAQMDNPLMRLHRTRHTHASEMRRLRSGLRTQNHIPRLAEELLDGAHVPHRRVRAPDGLAPARVVDERDVDGRKPVLRRRGAQCVRGAAERAGVDGAEEPAGVGRREVHHALDGGGVDGEDRRWAWHHFRVGVVRLRGVGLVLDGLRLEIELDVG</sequence>